<evidence type="ECO:0000256" key="1">
    <source>
        <dbReference type="ARBA" id="ARBA00022679"/>
    </source>
</evidence>
<dbReference type="Proteomes" id="UP000785200">
    <property type="component" value="Unassembled WGS sequence"/>
</dbReference>
<dbReference type="PANTHER" id="PTHR31896:SF64">
    <property type="entry name" value="TRICHOTHECENE 3-O-ACETYLTRANSFERASE"/>
    <property type="match status" value="1"/>
</dbReference>
<dbReference type="InterPro" id="IPR023213">
    <property type="entry name" value="CAT-like_dom_sf"/>
</dbReference>
<keyword evidence="1" id="KW-0808">Transferase</keyword>
<protein>
    <submittedName>
        <fullName evidence="3">O-acetyltransferase</fullName>
    </submittedName>
</protein>
<dbReference type="AlphaFoldDB" id="A0A9P6VEH8"/>
<dbReference type="EMBL" id="VNKQ01000016">
    <property type="protein sequence ID" value="KAG0646383.1"/>
    <property type="molecule type" value="Genomic_DNA"/>
</dbReference>
<reference evidence="3" key="1">
    <citation type="submission" date="2019-07" db="EMBL/GenBank/DDBJ databases">
        <title>Hyphodiscus hymeniophilus genome sequencing and assembly.</title>
        <authorList>
            <person name="Kramer G."/>
            <person name="Nodwell J."/>
        </authorList>
    </citation>
    <scope>NUCLEOTIDE SEQUENCE</scope>
    <source>
        <strain evidence="3">ATCC 34498</strain>
    </source>
</reference>
<accession>A0A9P6VEH8</accession>
<dbReference type="InterPro" id="IPR051283">
    <property type="entry name" value="Sec_Metabolite_Acyltrans"/>
</dbReference>
<evidence type="ECO:0000313" key="3">
    <source>
        <dbReference type="EMBL" id="KAG0646383.1"/>
    </source>
</evidence>
<evidence type="ECO:0000259" key="2">
    <source>
        <dbReference type="Pfam" id="PF22664"/>
    </source>
</evidence>
<comment type="caution">
    <text evidence="3">The sequence shown here is derived from an EMBL/GenBank/DDBJ whole genome shotgun (WGS) entry which is preliminary data.</text>
</comment>
<feature type="domain" description="Trichothecene 3-O-acetyltransferase-like N-terminal" evidence="2">
    <location>
        <begin position="19"/>
        <end position="125"/>
    </location>
</feature>
<sequence length="433" mass="47072">MAPAPLQDVLGQFPQLKTYNHGTLIFPLADDISHESVVSALESATAKIIAAIPWLAEQVIRVGVEPGDSGRFKLAPWPADAPKNTLVRVKDCADLMPTYEEIFKAQAPASMLDANLICPVPGFPMRGVLLTFSNQHNVMDGSGTFQIIAMLSTLMSGGELSDSARAEGNRDPKTVVPLYEPKSEIKDHSHMVIKSPISAPPASLKPASPSSWAYVRFSKAMVPKVKAQATATEGFDKSVPFISSNDAISAFYWKRLAIARVALGQDPSARSKFSRAIDARSAMGVSFEYMGQLVYFAATYFTYQEVIDLPLSTIASAMRKSLNDANNEYSVRSYATFIAGIKDKTTLAYGGPFNRATDIASSSMAQAAVVLKFGILGVPTLVRRPNLAPIPGTLYFYPPEASGDLNLLVCLNEQEREALRQDEQWNECTEYIG</sequence>
<dbReference type="OrthoDB" id="1862401at2759"/>
<dbReference type="GO" id="GO:0016740">
    <property type="term" value="F:transferase activity"/>
    <property type="evidence" value="ECO:0007669"/>
    <property type="project" value="UniProtKB-KW"/>
</dbReference>
<keyword evidence="4" id="KW-1185">Reference proteome</keyword>
<dbReference type="InterPro" id="IPR054710">
    <property type="entry name" value="Tri101-like_N"/>
</dbReference>
<organism evidence="3 4">
    <name type="scientific">Hyphodiscus hymeniophilus</name>
    <dbReference type="NCBI Taxonomy" id="353542"/>
    <lineage>
        <taxon>Eukaryota</taxon>
        <taxon>Fungi</taxon>
        <taxon>Dikarya</taxon>
        <taxon>Ascomycota</taxon>
        <taxon>Pezizomycotina</taxon>
        <taxon>Leotiomycetes</taxon>
        <taxon>Helotiales</taxon>
        <taxon>Hyphodiscaceae</taxon>
        <taxon>Hyphodiscus</taxon>
    </lineage>
</organism>
<name>A0A9P6VEH8_9HELO</name>
<evidence type="ECO:0000313" key="4">
    <source>
        <dbReference type="Proteomes" id="UP000785200"/>
    </source>
</evidence>
<dbReference type="Gene3D" id="3.30.559.10">
    <property type="entry name" value="Chloramphenicol acetyltransferase-like domain"/>
    <property type="match status" value="2"/>
</dbReference>
<dbReference type="PANTHER" id="PTHR31896">
    <property type="entry name" value="FAMILY REGULATORY PROTEIN, PUTATIVE (AFU_ORTHOLOGUE AFUA_3G14730)-RELATED"/>
    <property type="match status" value="1"/>
</dbReference>
<dbReference type="Pfam" id="PF22664">
    <property type="entry name" value="TRI-like_N"/>
    <property type="match status" value="1"/>
</dbReference>
<proteinExistence type="predicted"/>
<gene>
    <name evidence="3" type="ORF">D0Z07_8191</name>
</gene>